<dbReference type="WBParaSite" id="PEQ_0000122001-mRNA-1">
    <property type="protein sequence ID" value="PEQ_0000122001-mRNA-1"/>
    <property type="gene ID" value="PEQ_0000122001"/>
</dbReference>
<keyword evidence="1" id="KW-1185">Reference proteome</keyword>
<name>A0A914R942_PAREQ</name>
<evidence type="ECO:0000313" key="2">
    <source>
        <dbReference type="WBParaSite" id="PEQ_0000122001-mRNA-1"/>
    </source>
</evidence>
<dbReference type="Proteomes" id="UP000887564">
    <property type="component" value="Unplaced"/>
</dbReference>
<organism evidence="1 2">
    <name type="scientific">Parascaris equorum</name>
    <name type="common">Equine roundworm</name>
    <dbReference type="NCBI Taxonomy" id="6256"/>
    <lineage>
        <taxon>Eukaryota</taxon>
        <taxon>Metazoa</taxon>
        <taxon>Ecdysozoa</taxon>
        <taxon>Nematoda</taxon>
        <taxon>Chromadorea</taxon>
        <taxon>Rhabditida</taxon>
        <taxon>Spirurina</taxon>
        <taxon>Ascaridomorpha</taxon>
        <taxon>Ascaridoidea</taxon>
        <taxon>Ascarididae</taxon>
        <taxon>Parascaris</taxon>
    </lineage>
</organism>
<dbReference type="AlphaFoldDB" id="A0A914R942"/>
<reference evidence="2" key="1">
    <citation type="submission" date="2022-11" db="UniProtKB">
        <authorList>
            <consortium name="WormBaseParasite"/>
        </authorList>
    </citation>
    <scope>IDENTIFICATION</scope>
</reference>
<proteinExistence type="predicted"/>
<sequence>MFLYAFSVKNFGNALQTVDEPVDTVIKGDVHTVIADSNNVSHSLHGSLVSIDEANRILNTSISINRDPSQQMKQRLVSALNTLKHAINKIHRNYNIVIERLKTALSDIDMRMAHSQHLVEGLLIDATRKMSKRGEKIGDFIQLMRSAVDEVLQKGTDGVHKGLLEIHTNLNEVNFT</sequence>
<protein>
    <submittedName>
        <fullName evidence="2">Uncharacterized protein</fullName>
    </submittedName>
</protein>
<evidence type="ECO:0000313" key="1">
    <source>
        <dbReference type="Proteomes" id="UP000887564"/>
    </source>
</evidence>
<accession>A0A914R942</accession>